<dbReference type="Pfam" id="PF09405">
    <property type="entry name" value="Btz"/>
    <property type="match status" value="1"/>
</dbReference>
<reference evidence="20" key="2">
    <citation type="submission" date="2025-09" db="UniProtKB">
        <authorList>
            <consortium name="Ensembl"/>
        </authorList>
    </citation>
    <scope>IDENTIFICATION</scope>
</reference>
<evidence type="ECO:0000256" key="14">
    <source>
        <dbReference type="ARBA" id="ARBA00023161"/>
    </source>
</evidence>
<keyword evidence="11" id="KW-0509">mRNA transport</keyword>
<sequence length="800" mass="89224">MTGVVVLRKSRGPFASSIAMADRRRRRRRASQDSEEEEEEESGSESAGSERQPEPPARTEAREQGPKRGLPAREGKESECESEDGIEGDAVLSDYESAEESEKENEACYSEEEPLKATLKQENNTTETAAPKEEKAKAKGEVTGERQSGDGQESTEPDENKGPKRSQKKLDDDEDRKNPAYIPRKGLFFEHDLRGHTHDEEVRPKGRHPRKLWKDEGRWEHDRFREDEQAPKSREELVALYGYDIRSCKNPEEIRPRRPRKPRYSSPTSGEETNEEPKRLSNRYRDAESTPPPRSYNNRGAPGSGRAPFSRTNSKPGGYKESRTNYQAENENTSHAPSERRQDYGGYRGRNTDYVPPQPREESPEAPAPTKPEPVVEKPLAEQVPPQPDRPVEKKSYSKGRRSRIKGGETGKSMEETSLPELPPPPSLPSVMASEVSPPTPAVKTGGWEHPVEGGVTGLEQEMSQVNISDQNWTQGQSPYISTQGIPNHIHMAGGPPQYNRIEGMAVQSGRVKRYSSQRQRSVPDPAPIHLGLMEGHYYDPIQYPGPIYAHGDSPSSMPPQAMIVQPEMHLPHPGLHPHQPAAPMTNPNLYPPPVSLPPNQPPPPQLLPPPFFTAAPAVMNFGTPGYPYSPGALPPPPPHMYPNAQAHPQVYGGVTYYNTAQQQVQPKPSPPRRTSQPVTIKSPPPEVEDRYNLIEAQRSLSIHIVPCAPGPKGIRRIGCKQKEQKSWPWMILSSHTLCFYQRMSYSSSYSNISAAAVGTRPQPGRVAIPYRGSRPSCVPSCTSWTPTRTLCKRRRELSS</sequence>
<dbReference type="GO" id="GO:0008380">
    <property type="term" value="P:RNA splicing"/>
    <property type="evidence" value="ECO:0007669"/>
    <property type="project" value="UniProtKB-KW"/>
</dbReference>
<dbReference type="SMART" id="SM01044">
    <property type="entry name" value="Btz"/>
    <property type="match status" value="1"/>
</dbReference>
<feature type="compositionally biased region" description="Basic and acidic residues" evidence="18">
    <location>
        <begin position="158"/>
        <end position="178"/>
    </location>
</feature>
<evidence type="ECO:0000256" key="15">
    <source>
        <dbReference type="ARBA" id="ARBA00023187"/>
    </source>
</evidence>
<dbReference type="Ensembl" id="ENSLLET00000037999.1">
    <property type="protein sequence ID" value="ENSLLEP00000036588.1"/>
    <property type="gene ID" value="ENSLLEG00000023072.1"/>
</dbReference>
<dbReference type="GO" id="GO:0048471">
    <property type="term" value="C:perinuclear region of cytoplasm"/>
    <property type="evidence" value="ECO:0007669"/>
    <property type="project" value="UniProtKB-SubCell"/>
</dbReference>
<feature type="compositionally biased region" description="Polar residues" evidence="18">
    <location>
        <begin position="662"/>
        <end position="680"/>
    </location>
</feature>
<keyword evidence="7" id="KW-0813">Transport</keyword>
<dbReference type="GO" id="GO:0006417">
    <property type="term" value="P:regulation of translation"/>
    <property type="evidence" value="ECO:0007669"/>
    <property type="project" value="UniProtKB-KW"/>
</dbReference>
<keyword evidence="10" id="KW-0747">Spliceosome</keyword>
<keyword evidence="17" id="KW-0966">Cell projection</keyword>
<evidence type="ECO:0000256" key="2">
    <source>
        <dbReference type="ARBA" id="ARBA00004279"/>
    </source>
</evidence>
<name>A0A8C5WGJ4_9ANUR</name>
<feature type="compositionally biased region" description="Polar residues" evidence="18">
    <location>
        <begin position="324"/>
        <end position="336"/>
    </location>
</feature>
<keyword evidence="14" id="KW-0866">Nonsense-mediated mRNA decay</keyword>
<dbReference type="PANTHER" id="PTHR13434:SF0">
    <property type="entry name" value="PROTEIN CASC3"/>
    <property type="match status" value="1"/>
</dbReference>
<evidence type="ECO:0000256" key="17">
    <source>
        <dbReference type="ARBA" id="ARBA00023273"/>
    </source>
</evidence>
<dbReference type="GO" id="GO:0005681">
    <property type="term" value="C:spliceosomal complex"/>
    <property type="evidence" value="ECO:0007669"/>
    <property type="project" value="UniProtKB-KW"/>
</dbReference>
<evidence type="ECO:0000313" key="21">
    <source>
        <dbReference type="Proteomes" id="UP000694569"/>
    </source>
</evidence>
<keyword evidence="9" id="KW-0507">mRNA processing</keyword>
<evidence type="ECO:0000256" key="7">
    <source>
        <dbReference type="ARBA" id="ARBA00022448"/>
    </source>
</evidence>
<feature type="domain" description="Btz" evidence="19">
    <location>
        <begin position="141"/>
        <end position="250"/>
    </location>
</feature>
<evidence type="ECO:0000256" key="12">
    <source>
        <dbReference type="ARBA" id="ARBA00022845"/>
    </source>
</evidence>
<evidence type="ECO:0000256" key="1">
    <source>
        <dbReference type="ARBA" id="ARBA00004210"/>
    </source>
</evidence>
<feature type="region of interest" description="Disordered" evidence="18">
    <location>
        <begin position="1"/>
        <end position="448"/>
    </location>
</feature>
<evidence type="ECO:0000259" key="19">
    <source>
        <dbReference type="SMART" id="SM01044"/>
    </source>
</evidence>
<dbReference type="GO" id="GO:0000184">
    <property type="term" value="P:nuclear-transcribed mRNA catabolic process, nonsense-mediated decay"/>
    <property type="evidence" value="ECO:0007669"/>
    <property type="project" value="UniProtKB-KW"/>
</dbReference>
<keyword evidence="15" id="KW-0508">mRNA splicing</keyword>
<accession>A0A8C5WGJ4</accession>
<dbReference type="Proteomes" id="UP000694569">
    <property type="component" value="Unplaced"/>
</dbReference>
<evidence type="ECO:0000256" key="3">
    <source>
        <dbReference type="ARBA" id="ARBA00004324"/>
    </source>
</evidence>
<evidence type="ECO:0000256" key="6">
    <source>
        <dbReference type="ARBA" id="ARBA00019964"/>
    </source>
</evidence>
<comment type="subcellular location">
    <subcellularLocation>
        <location evidence="2">Cell projection</location>
        <location evidence="2">Dendrite</location>
    </subcellularLocation>
    <subcellularLocation>
        <location evidence="1">Cytoplasm</location>
        <location evidence="1">Stress granule</location>
    </subcellularLocation>
    <subcellularLocation>
        <location evidence="4">Cytoplasm</location>
        <location evidence="4">Perinuclear region</location>
    </subcellularLocation>
    <subcellularLocation>
        <location evidence="3">Nucleus speckle</location>
    </subcellularLocation>
</comment>
<comment type="similarity">
    <text evidence="5">Belongs to the CASC3 family.</text>
</comment>
<keyword evidence="16" id="KW-0539">Nucleus</keyword>
<dbReference type="OrthoDB" id="657902at2759"/>
<evidence type="ECO:0000256" key="11">
    <source>
        <dbReference type="ARBA" id="ARBA00022816"/>
    </source>
</evidence>
<feature type="compositionally biased region" description="Basic and acidic residues" evidence="18">
    <location>
        <begin position="130"/>
        <end position="148"/>
    </location>
</feature>
<feature type="compositionally biased region" description="Basic and acidic residues" evidence="18">
    <location>
        <begin position="406"/>
        <end position="415"/>
    </location>
</feature>
<dbReference type="GO" id="GO:0016607">
    <property type="term" value="C:nuclear speck"/>
    <property type="evidence" value="ECO:0007669"/>
    <property type="project" value="UniProtKB-SubCell"/>
</dbReference>
<feature type="compositionally biased region" description="Basic and acidic residues" evidence="18">
    <location>
        <begin position="51"/>
        <end position="79"/>
    </location>
</feature>
<evidence type="ECO:0000313" key="20">
    <source>
        <dbReference type="Ensembl" id="ENSLLEP00000036588.1"/>
    </source>
</evidence>
<dbReference type="GO" id="GO:0006397">
    <property type="term" value="P:mRNA processing"/>
    <property type="evidence" value="ECO:0007669"/>
    <property type="project" value="UniProtKB-KW"/>
</dbReference>
<gene>
    <name evidence="20" type="primary">CASC3</name>
</gene>
<evidence type="ECO:0000256" key="18">
    <source>
        <dbReference type="SAM" id="MobiDB-lite"/>
    </source>
</evidence>
<keyword evidence="8" id="KW-0963">Cytoplasm</keyword>
<dbReference type="PANTHER" id="PTHR13434">
    <property type="entry name" value="PROTEIN CASC3"/>
    <property type="match status" value="1"/>
</dbReference>
<reference evidence="20" key="1">
    <citation type="submission" date="2025-08" db="UniProtKB">
        <authorList>
            <consortium name="Ensembl"/>
        </authorList>
    </citation>
    <scope>IDENTIFICATION</scope>
</reference>
<feature type="compositionally biased region" description="Basic and acidic residues" evidence="18">
    <location>
        <begin position="212"/>
        <end position="237"/>
    </location>
</feature>
<evidence type="ECO:0000256" key="16">
    <source>
        <dbReference type="ARBA" id="ARBA00023242"/>
    </source>
</evidence>
<evidence type="ECO:0000256" key="5">
    <source>
        <dbReference type="ARBA" id="ARBA00009548"/>
    </source>
</evidence>
<evidence type="ECO:0000256" key="9">
    <source>
        <dbReference type="ARBA" id="ARBA00022664"/>
    </source>
</evidence>
<feature type="compositionally biased region" description="Acidic residues" evidence="18">
    <location>
        <begin position="33"/>
        <end position="43"/>
    </location>
</feature>
<protein>
    <recommendedName>
        <fullName evidence="6">Protein CASC3</fullName>
    </recommendedName>
</protein>
<dbReference type="GO" id="GO:0010494">
    <property type="term" value="C:cytoplasmic stress granule"/>
    <property type="evidence" value="ECO:0007669"/>
    <property type="project" value="UniProtKB-SubCell"/>
</dbReference>
<feature type="compositionally biased region" description="Basic and acidic residues" evidence="18">
    <location>
        <begin position="187"/>
        <end position="204"/>
    </location>
</feature>
<dbReference type="InterPro" id="IPR018545">
    <property type="entry name" value="Btz_dom"/>
</dbReference>
<dbReference type="AlphaFoldDB" id="A0A8C5WGJ4"/>
<dbReference type="GO" id="GO:0003729">
    <property type="term" value="F:mRNA binding"/>
    <property type="evidence" value="ECO:0007669"/>
    <property type="project" value="InterPro"/>
</dbReference>
<feature type="compositionally biased region" description="Basic and acidic residues" evidence="18">
    <location>
        <begin position="246"/>
        <end position="256"/>
    </location>
</feature>
<feature type="compositionally biased region" description="Basic and acidic residues" evidence="18">
    <location>
        <begin position="275"/>
        <end position="288"/>
    </location>
</feature>
<organism evidence="20 21">
    <name type="scientific">Leptobrachium leishanense</name>
    <name type="common">Leishan spiny toad</name>
    <dbReference type="NCBI Taxonomy" id="445787"/>
    <lineage>
        <taxon>Eukaryota</taxon>
        <taxon>Metazoa</taxon>
        <taxon>Chordata</taxon>
        <taxon>Craniata</taxon>
        <taxon>Vertebrata</taxon>
        <taxon>Euteleostomi</taxon>
        <taxon>Amphibia</taxon>
        <taxon>Batrachia</taxon>
        <taxon>Anura</taxon>
        <taxon>Pelobatoidea</taxon>
        <taxon>Megophryidae</taxon>
        <taxon>Leptobrachium</taxon>
    </lineage>
</organism>
<keyword evidence="12" id="KW-0810">Translation regulation</keyword>
<dbReference type="GO" id="GO:0030425">
    <property type="term" value="C:dendrite"/>
    <property type="evidence" value="ECO:0007669"/>
    <property type="project" value="UniProtKB-SubCell"/>
</dbReference>
<evidence type="ECO:0000256" key="8">
    <source>
        <dbReference type="ARBA" id="ARBA00022490"/>
    </source>
</evidence>
<feature type="region of interest" description="Disordered" evidence="18">
    <location>
        <begin position="662"/>
        <end position="687"/>
    </location>
</feature>
<dbReference type="InterPro" id="IPR028544">
    <property type="entry name" value="CASC3"/>
</dbReference>
<evidence type="ECO:0000256" key="13">
    <source>
        <dbReference type="ARBA" id="ARBA00022884"/>
    </source>
</evidence>
<dbReference type="GO" id="GO:0051028">
    <property type="term" value="P:mRNA transport"/>
    <property type="evidence" value="ECO:0007669"/>
    <property type="project" value="UniProtKB-KW"/>
</dbReference>
<evidence type="ECO:0000256" key="10">
    <source>
        <dbReference type="ARBA" id="ARBA00022728"/>
    </source>
</evidence>
<evidence type="ECO:0000256" key="4">
    <source>
        <dbReference type="ARBA" id="ARBA00004556"/>
    </source>
</evidence>
<keyword evidence="21" id="KW-1185">Reference proteome</keyword>
<dbReference type="GeneTree" id="ENSGT00390000006930"/>
<dbReference type="GO" id="GO:0035145">
    <property type="term" value="C:exon-exon junction complex"/>
    <property type="evidence" value="ECO:0007669"/>
    <property type="project" value="InterPro"/>
</dbReference>
<proteinExistence type="inferred from homology"/>
<keyword evidence="13" id="KW-0694">RNA-binding</keyword>